<dbReference type="RefSeq" id="WP_268639730.1">
    <property type="nucleotide sequence ID" value="NZ_JAMDLZ010000057.1"/>
</dbReference>
<dbReference type="EMBL" id="JAMDLZ010000057">
    <property type="protein sequence ID" value="MCY9549834.1"/>
    <property type="molecule type" value="Genomic_DNA"/>
</dbReference>
<organism evidence="1 2">
    <name type="scientific">Lysinibacillus xylanilyticus</name>
    <dbReference type="NCBI Taxonomy" id="582475"/>
    <lineage>
        <taxon>Bacteria</taxon>
        <taxon>Bacillati</taxon>
        <taxon>Bacillota</taxon>
        <taxon>Bacilli</taxon>
        <taxon>Bacillales</taxon>
        <taxon>Bacillaceae</taxon>
        <taxon>Lysinibacillus</taxon>
    </lineage>
</organism>
<protein>
    <submittedName>
        <fullName evidence="1">Uncharacterized protein</fullName>
    </submittedName>
</protein>
<accession>A0ABT4EVY2</accession>
<reference evidence="1 2" key="1">
    <citation type="submission" date="2022-05" db="EMBL/GenBank/DDBJ databases">
        <title>Genome Sequencing of Bee-Associated Microbes.</title>
        <authorList>
            <person name="Dunlap C."/>
        </authorList>
    </citation>
    <scope>NUCLEOTIDE SEQUENCE [LARGE SCALE GENOMIC DNA]</scope>
    <source>
        <strain evidence="1 2">NRRL BD-083</strain>
    </source>
</reference>
<evidence type="ECO:0000313" key="2">
    <source>
        <dbReference type="Proteomes" id="UP001527052"/>
    </source>
</evidence>
<evidence type="ECO:0000313" key="1">
    <source>
        <dbReference type="EMBL" id="MCY9549834.1"/>
    </source>
</evidence>
<dbReference type="Gene3D" id="3.90.1720.10">
    <property type="entry name" value="endopeptidase domain like (from Nostoc punctiforme)"/>
    <property type="match status" value="1"/>
</dbReference>
<comment type="caution">
    <text evidence="1">The sequence shown here is derived from an EMBL/GenBank/DDBJ whole genome shotgun (WGS) entry which is preliminary data.</text>
</comment>
<sequence>MKPFEYLKRIGSRKNIEVGEDMAYTIYIVLTKTGTLLSKAIGMYTGKEMNHASIAFDEELFEMYSFGRRQLNNPLSGGFLREDAERGLFETADCVIYRCKISHYQYLEMMKIVQYMYWNRDRYKYNFIGLFGVMMQKEVRRERAYFCSQFVAMLLKVGGLKVFQNPALMTPHCIAQLPYLEKVYAGKLADYLQSVRSPAMLYG</sequence>
<proteinExistence type="predicted"/>
<keyword evidence="2" id="KW-1185">Reference proteome</keyword>
<dbReference type="SUPFAM" id="SSF54001">
    <property type="entry name" value="Cysteine proteinases"/>
    <property type="match status" value="1"/>
</dbReference>
<gene>
    <name evidence="1" type="ORF">M5W82_23445</name>
</gene>
<dbReference type="InterPro" id="IPR038765">
    <property type="entry name" value="Papain-like_cys_pep_sf"/>
</dbReference>
<name>A0ABT4EVY2_9BACI</name>
<dbReference type="Proteomes" id="UP001527052">
    <property type="component" value="Unassembled WGS sequence"/>
</dbReference>